<dbReference type="EMBL" id="AP009389">
    <property type="protein sequence ID" value="BAF59664.1"/>
    <property type="molecule type" value="Genomic_DNA"/>
</dbReference>
<dbReference type="InterPro" id="IPR001119">
    <property type="entry name" value="SLH_dom"/>
</dbReference>
<evidence type="ECO:0000259" key="3">
    <source>
        <dbReference type="PROSITE" id="PS51272"/>
    </source>
</evidence>
<dbReference type="Gene3D" id="1.50.10.20">
    <property type="match status" value="2"/>
</dbReference>
<dbReference type="STRING" id="370438.PTH_1483"/>
<dbReference type="HOGENOM" id="CLU_008214_0_0_9"/>
<accession>A5D263</accession>
<evidence type="ECO:0000313" key="4">
    <source>
        <dbReference type="EMBL" id="BAF59664.1"/>
    </source>
</evidence>
<keyword evidence="2" id="KW-0175">Coiled coil</keyword>
<dbReference type="KEGG" id="pth:PTH_1483"/>
<keyword evidence="5" id="KW-1185">Reference proteome</keyword>
<dbReference type="Gene3D" id="2.170.130.30">
    <property type="match status" value="1"/>
</dbReference>
<feature type="domain" description="SLH" evidence="3">
    <location>
        <begin position="1056"/>
        <end position="1119"/>
    </location>
</feature>
<dbReference type="InterPro" id="IPR027954">
    <property type="entry name" value="Transcobalamin-like_C"/>
</dbReference>
<proteinExistence type="predicted"/>
<dbReference type="eggNOG" id="COG1657">
    <property type="taxonomic scope" value="Bacteria"/>
</dbReference>
<dbReference type="PROSITE" id="PS51272">
    <property type="entry name" value="SLH"/>
    <property type="match status" value="3"/>
</dbReference>
<evidence type="ECO:0000313" key="5">
    <source>
        <dbReference type="Proteomes" id="UP000006556"/>
    </source>
</evidence>
<feature type="coiled-coil region" evidence="2">
    <location>
        <begin position="838"/>
        <end position="865"/>
    </location>
</feature>
<protein>
    <submittedName>
        <fullName evidence="4">Hypothetical membrane protein</fullName>
    </submittedName>
</protein>
<feature type="domain" description="SLH" evidence="3">
    <location>
        <begin position="1120"/>
        <end position="1174"/>
    </location>
</feature>
<reference evidence="5" key="1">
    <citation type="journal article" date="2008" name="Genome Res.">
        <title>The genome of Pelotomaculum thermopropionicum reveals niche-associated evolution in anaerobic microbiota.</title>
        <authorList>
            <person name="Kosaka T."/>
            <person name="Kato S."/>
            <person name="Shimoyama T."/>
            <person name="Ishii S."/>
            <person name="Abe T."/>
            <person name="Watanabe K."/>
        </authorList>
    </citation>
    <scope>NUCLEOTIDE SEQUENCE [LARGE SCALE GENOMIC DNA]</scope>
    <source>
        <strain evidence="5">DSM 13744 / JCM 10971 / SI</strain>
    </source>
</reference>
<dbReference type="InterPro" id="IPR008930">
    <property type="entry name" value="Terpenoid_cyclase/PrenylTrfase"/>
</dbReference>
<keyword evidence="1" id="KW-0677">Repeat</keyword>
<dbReference type="Proteomes" id="UP000006556">
    <property type="component" value="Chromosome"/>
</dbReference>
<dbReference type="CDD" id="cd00688">
    <property type="entry name" value="ISOPREN_C2_like"/>
    <property type="match status" value="1"/>
</dbReference>
<dbReference type="PANTHER" id="PTHR43308:SF5">
    <property type="entry name" value="S-LAYER PROTEIN _ PEPTIDOGLYCAN ENDO-BETA-N-ACETYLGLUCOSAMINIDASE"/>
    <property type="match status" value="1"/>
</dbReference>
<gene>
    <name evidence="4" type="ordered locus">PTH_1483</name>
</gene>
<dbReference type="Pfam" id="PF00395">
    <property type="entry name" value="SLH"/>
    <property type="match status" value="3"/>
</dbReference>
<dbReference type="Gene3D" id="2.60.220.30">
    <property type="match status" value="1"/>
</dbReference>
<evidence type="ECO:0000256" key="1">
    <source>
        <dbReference type="ARBA" id="ARBA00022737"/>
    </source>
</evidence>
<dbReference type="AlphaFoldDB" id="A5D263"/>
<dbReference type="Pfam" id="PF14478">
    <property type="entry name" value="DUF4430"/>
    <property type="match status" value="1"/>
</dbReference>
<dbReference type="SUPFAM" id="SSF48239">
    <property type="entry name" value="Terpenoid cyclases/Protein prenyltransferases"/>
    <property type="match status" value="1"/>
</dbReference>
<evidence type="ECO:0000256" key="2">
    <source>
        <dbReference type="SAM" id="Coils"/>
    </source>
</evidence>
<name>A5D263_PELTS</name>
<dbReference type="InterPro" id="IPR051465">
    <property type="entry name" value="Cell_Envelope_Struct_Comp"/>
</dbReference>
<organism evidence="4 5">
    <name type="scientific">Pelotomaculum thermopropionicum (strain DSM 13744 / JCM 10971 / SI)</name>
    <dbReference type="NCBI Taxonomy" id="370438"/>
    <lineage>
        <taxon>Bacteria</taxon>
        <taxon>Bacillati</taxon>
        <taxon>Bacillota</taxon>
        <taxon>Clostridia</taxon>
        <taxon>Eubacteriales</taxon>
        <taxon>Desulfotomaculaceae</taxon>
        <taxon>Pelotomaculum</taxon>
    </lineage>
</organism>
<feature type="domain" description="SLH" evidence="3">
    <location>
        <begin position="995"/>
        <end position="1055"/>
    </location>
</feature>
<dbReference type="PANTHER" id="PTHR43308">
    <property type="entry name" value="OUTER MEMBRANE PROTEIN ALPHA-RELATED"/>
    <property type="match status" value="1"/>
</dbReference>
<sequence length="1174" mass="124614">MAKNIFMAVRHALNIAFKKTRTKKKVFTLSALIFFLLSSVINFGTFTGICSAEPLTSAEMAQRAVEFINEKYQDGEKIDGFAAYVLKLAGEDLASEKWTGSPEYTSNNKTLKSKIEKLADLLGDGNSMITFITGTQNGDGSFGPYANEYGTKAPLQALAAVKADTVGTAVYDQVKSSIDLAVSYFKNGYRSGSMTYDVNGWGFDYRCVEALALAGEDLSVSDWTYNGVSLREAVMASAAATAANPTVKDAVYLAKELTVLCAVCPGSDEINDLADAIIAQANTSVPGQVFFGDNVYDDVLVLTALGKAGRLKDIDQVKALAYLNTFKHSHKDIWGSPAGAAWGGYYQEEPDLTAQVLTALSYFTGAGDQSSDVYQAIKDGLTYLADIQDADTAAVPAQWDSTFATAETLIALKSLGKGYEDYAGAASPWVKKSKTKTIAQCLLALSRWDGSTERQNRLASLLAGRQRTGDPGKGSFENSVYSDMWAYIALGEAGKISSIDTTAAKEYILSKQGEDGSWGETFGTDYYPDFLSTTQAIRALTYLPGADDQQVQAAISKGLDYLKGLQQPDGGVYSGWDDPAVDNSELIVTLKKLGKDPAGADWKNSAGLTPVDYLLNNTMNDDGSFGTSRNVFGAAETLSALLLVGGQGGPGGGGQPVPEPDQCTVKIAVVGMNGERLYMSESLTVSKAGRWGLTALGALDATGLDYVVEENGFVKSIAGQANSGMKGWMYKVNREVPMVSAKDKRVKEGDVVIWWYSTDMNSPSPDWDSLLKGSATVAAETKTTENLPPALQPSKEAGEALNKLAQLLGLKQDTTELGPLGEAVKTVAVVGGDKLPVRAEIAALKKELTENIIDLTQKIEATKGATITDKLGEVALSIQAGALNSDVTITIKEDAVSGAGSTAGSGTPPVPANYRMASPVYKFGPDGTTFTVPATLILKVALPPLARPENLALAWYDKTHGKWIAIPAVVDVSKGLILAKVSHFSYFTVLVKEEKKSFDDVTSSACGWAQDAVEILAGAGVIAGVDGKHYEPERAITRAEVASIMVKALNLPAPEGSLTFKDVPGNQWYYGCVTAAAKEGLLKGYEDGTFCPDRAITREELAAVLVRTLGLKSPSGTELPFTDAGEVSDWAKDSVAVAASAGLVKGYPGGAFEPHGTVTRAECAVMIYRALVDF</sequence>